<name>X0RVA2_9ZZZZ</name>
<proteinExistence type="predicted"/>
<dbReference type="AlphaFoldDB" id="X0RVA2"/>
<organism evidence="1">
    <name type="scientific">marine sediment metagenome</name>
    <dbReference type="NCBI Taxonomy" id="412755"/>
    <lineage>
        <taxon>unclassified sequences</taxon>
        <taxon>metagenomes</taxon>
        <taxon>ecological metagenomes</taxon>
    </lineage>
</organism>
<protein>
    <recommendedName>
        <fullName evidence="2">ATPase dynein-related AAA domain-containing protein</fullName>
    </recommendedName>
</protein>
<evidence type="ECO:0008006" key="2">
    <source>
        <dbReference type="Google" id="ProtNLM"/>
    </source>
</evidence>
<dbReference type="Gene3D" id="3.40.50.300">
    <property type="entry name" value="P-loop containing nucleotide triphosphate hydrolases"/>
    <property type="match status" value="1"/>
</dbReference>
<accession>X0RVA2</accession>
<comment type="caution">
    <text evidence="1">The sequence shown here is derived from an EMBL/GenBank/DDBJ whole genome shotgun (WGS) entry which is preliminary data.</text>
</comment>
<dbReference type="PANTHER" id="PTHR42759">
    <property type="entry name" value="MOXR FAMILY PROTEIN"/>
    <property type="match status" value="1"/>
</dbReference>
<evidence type="ECO:0000313" key="1">
    <source>
        <dbReference type="EMBL" id="GAF72723.1"/>
    </source>
</evidence>
<dbReference type="EMBL" id="BARS01000151">
    <property type="protein sequence ID" value="GAF72723.1"/>
    <property type="molecule type" value="Genomic_DNA"/>
</dbReference>
<gene>
    <name evidence="1" type="ORF">S01H1_00434</name>
</gene>
<sequence>MEFDLERYQPIPVRYELRYVMLKKLREGEDPLPDIQGREETKRDVIRAVLSNSHPYLVSREGTGKTRLAESLAKLLPPVPKIKGCPYNCDPKWPEEWKCPSCRDEEDPEIEFIAGEERYSRIQGNEYTNEAKILGVKDIQAIVRGGSPTDPRAFIGTGVLRGNRGVVAVDELPAIPTKVQVLFHPMLQENKVILEEYAWERPIDIFFVATGNPTGFAHVNRIPEPLLDRLELIPMSLPGEAVEREIMYRERFRVYDQFFVSKEEEAATDPLYIEPAALRRRVAAPWWIVEVIAKTSRYTRDCPNIDRGASIRGSIKALDHAYSSTEMRGGWVSNLADAVDGLQLALRGRVRLRADLLGFDDRESALIAQTARAVEDVMWYAVQDVGEKILAGFEGDKTALPEEVDRLLASGGSTREVLEASPTVSEALDLMDEIGPSDPDQLVDGLEDQLRSRLEGVEPAVVEEYRFSALELLANALLASDAVRSFTDQSRIFVPRRMET</sequence>
<dbReference type="InterPro" id="IPR050764">
    <property type="entry name" value="CbbQ/NirQ/NorQ/GpvN"/>
</dbReference>
<dbReference type="InterPro" id="IPR027417">
    <property type="entry name" value="P-loop_NTPase"/>
</dbReference>
<dbReference type="PANTHER" id="PTHR42759:SF1">
    <property type="entry name" value="MAGNESIUM-CHELATASE SUBUNIT CHLD"/>
    <property type="match status" value="1"/>
</dbReference>
<dbReference type="SUPFAM" id="SSF52540">
    <property type="entry name" value="P-loop containing nucleoside triphosphate hydrolases"/>
    <property type="match status" value="1"/>
</dbReference>
<reference evidence="1" key="1">
    <citation type="journal article" date="2014" name="Front. Microbiol.">
        <title>High frequency of phylogenetically diverse reductive dehalogenase-homologous genes in deep subseafloor sedimentary metagenomes.</title>
        <authorList>
            <person name="Kawai M."/>
            <person name="Futagami T."/>
            <person name="Toyoda A."/>
            <person name="Takaki Y."/>
            <person name="Nishi S."/>
            <person name="Hori S."/>
            <person name="Arai W."/>
            <person name="Tsubouchi T."/>
            <person name="Morono Y."/>
            <person name="Uchiyama I."/>
            <person name="Ito T."/>
            <person name="Fujiyama A."/>
            <person name="Inagaki F."/>
            <person name="Takami H."/>
        </authorList>
    </citation>
    <scope>NUCLEOTIDE SEQUENCE</scope>
    <source>
        <strain evidence="1">Expedition CK06-06</strain>
    </source>
</reference>